<feature type="binding site" evidence="6">
    <location>
        <position position="61"/>
    </location>
    <ligand>
        <name>Ca(2+)</name>
        <dbReference type="ChEBI" id="CHEBI:29108"/>
        <label>1</label>
        <note>catalytic</note>
    </ligand>
</feature>
<comment type="caution">
    <text evidence="8">The sequence shown here is derived from an EMBL/GenBank/DDBJ whole genome shotgun (WGS) entry which is preliminary data.</text>
</comment>
<evidence type="ECO:0000313" key="11">
    <source>
        <dbReference type="Proteomes" id="UP000281468"/>
    </source>
</evidence>
<feature type="active site" description="Proton acceptor" evidence="5">
    <location>
        <position position="135"/>
    </location>
</feature>
<name>A0A3M7D6Y8_HORWE</name>
<evidence type="ECO:0000313" key="9">
    <source>
        <dbReference type="EMBL" id="RMY83883.1"/>
    </source>
</evidence>
<comment type="cofactor">
    <cofactor evidence="6">
        <name>Ca(2+)</name>
        <dbReference type="ChEBI" id="CHEBI:29108"/>
    </cofactor>
    <text evidence="6">Binds 2 calcium ions per subunit.</text>
</comment>
<dbReference type="InterPro" id="IPR011042">
    <property type="entry name" value="6-blade_b-propeller_TolB-like"/>
</dbReference>
<proteinExistence type="inferred from homology"/>
<dbReference type="InterPro" id="IPR002640">
    <property type="entry name" value="Arylesterase"/>
</dbReference>
<keyword evidence="6" id="KW-0106">Calcium</keyword>
<dbReference type="VEuPathDB" id="FungiDB:BTJ68_11619"/>
<evidence type="ECO:0000313" key="10">
    <source>
        <dbReference type="Proteomes" id="UP000269539"/>
    </source>
</evidence>
<keyword evidence="3" id="KW-1015">Disulfide bond</keyword>
<keyword evidence="4 7" id="KW-0325">Glycoprotein</keyword>
<dbReference type="Pfam" id="PF01731">
    <property type="entry name" value="Arylesterase"/>
    <property type="match status" value="1"/>
</dbReference>
<keyword evidence="6" id="KW-0479">Metal-binding</keyword>
<dbReference type="PANTHER" id="PTHR11799">
    <property type="entry name" value="PARAOXONASE"/>
    <property type="match status" value="1"/>
</dbReference>
<dbReference type="Gene3D" id="2.120.10.30">
    <property type="entry name" value="TolB, C-terminal domain"/>
    <property type="match status" value="1"/>
</dbReference>
<dbReference type="SUPFAM" id="SSF63829">
    <property type="entry name" value="Calcium-dependent phosphotriesterase"/>
    <property type="match status" value="1"/>
</dbReference>
<organism evidence="8 10">
    <name type="scientific">Hortaea werneckii</name>
    <name type="common">Black yeast</name>
    <name type="synonym">Cladosporium werneckii</name>
    <dbReference type="NCBI Taxonomy" id="91943"/>
    <lineage>
        <taxon>Eukaryota</taxon>
        <taxon>Fungi</taxon>
        <taxon>Dikarya</taxon>
        <taxon>Ascomycota</taxon>
        <taxon>Pezizomycotina</taxon>
        <taxon>Dothideomycetes</taxon>
        <taxon>Dothideomycetidae</taxon>
        <taxon>Mycosphaerellales</taxon>
        <taxon>Teratosphaeriaceae</taxon>
        <taxon>Hortaea</taxon>
    </lineage>
</organism>
<dbReference type="PANTHER" id="PTHR11799:SF20">
    <property type="entry name" value="SMP-30_GLUCONOLACTONASE_LRE-LIKE REGION DOMAIN-CONTAINING PROTEIN"/>
    <property type="match status" value="1"/>
</dbReference>
<dbReference type="GO" id="GO:0004064">
    <property type="term" value="F:arylesterase activity"/>
    <property type="evidence" value="ECO:0007669"/>
    <property type="project" value="InterPro"/>
</dbReference>
<evidence type="ECO:0000313" key="8">
    <source>
        <dbReference type="EMBL" id="RMY60065.1"/>
    </source>
</evidence>
<evidence type="ECO:0000256" key="4">
    <source>
        <dbReference type="ARBA" id="ARBA00023180"/>
    </source>
</evidence>
<evidence type="ECO:0000256" key="3">
    <source>
        <dbReference type="ARBA" id="ARBA00023157"/>
    </source>
</evidence>
<dbReference type="EMBL" id="QWIQ01000510">
    <property type="protein sequence ID" value="RMY83883.1"/>
    <property type="molecule type" value="Genomic_DNA"/>
</dbReference>
<dbReference type="Proteomes" id="UP000269539">
    <property type="component" value="Unassembled WGS sequence"/>
</dbReference>
<dbReference type="EMBL" id="QWIO01002211">
    <property type="protein sequence ID" value="RMY60065.1"/>
    <property type="molecule type" value="Genomic_DNA"/>
</dbReference>
<evidence type="ECO:0000256" key="1">
    <source>
        <dbReference type="ARBA" id="ARBA00008595"/>
    </source>
</evidence>
<sequence>MAGTMLKFGVPLIVVAAVLYQVVLKDALFVALGVGRTLQPISDFPYQCRQIRDPILQACEDMWLSETSRQLFLACSDPFARKQWLPNVGRLNASGRALDDAIIAMEIDNPKGESYEYRIVQTNNFHGVNGDGSLHLVGFTGVDSSAGVNFFVVNNRPSVHPITGELLDNAEVGANSTVERFVLAPPDATEMKHLQTFAHENLATPNRVAAMGKNAFYVTNDHGPHKTGRSHQLSPVVGTGDVSYCTTARGCRTVADGLTFPNGLIRDPKNGYVYVPSSGKGGIHVYKTKRMDPGLDFVEHIPIPYPIDNLSQDSEGDIYIAALSDLTTMMEAMEDPLNKNPPSTVLRLRQTESESGEKQWKWEKVLEDAKGEVLPGTTTAVHDAKTGRIFLSGVASPFITDQMRILDSSPYVEQLRRLGHDLLKENSRLCARIRALEKALDDEKAIGMILKATRRAKRRH</sequence>
<dbReference type="AlphaFoldDB" id="A0A3M7D6Y8"/>
<feature type="glycosylation site" description="N-linked (GlcNAc...) asparagine" evidence="7">
    <location>
        <position position="309"/>
    </location>
</feature>
<protein>
    <recommendedName>
        <fullName evidence="12">SMP-30/Gluconolactonase/LRE-like region domain-containing protein</fullName>
    </recommendedName>
</protein>
<dbReference type="InterPro" id="IPR051288">
    <property type="entry name" value="Serum_paraoxonase/arylesterase"/>
</dbReference>
<evidence type="ECO:0000256" key="7">
    <source>
        <dbReference type="PIRSR" id="PIRSR602640-4"/>
    </source>
</evidence>
<gene>
    <name evidence="9" type="ORF">D0862_11567</name>
    <name evidence="8" type="ORF">D0864_13145</name>
</gene>
<comment type="similarity">
    <text evidence="1">Belongs to the paraoxonase family.</text>
</comment>
<dbReference type="GO" id="GO:0046872">
    <property type="term" value="F:metal ion binding"/>
    <property type="evidence" value="ECO:0007669"/>
    <property type="project" value="UniProtKB-KW"/>
</dbReference>
<feature type="binding site" evidence="6">
    <location>
        <position position="309"/>
    </location>
    <ligand>
        <name>Ca(2+)</name>
        <dbReference type="ChEBI" id="CHEBI:29108"/>
        <label>1</label>
        <note>catalytic</note>
    </ligand>
</feature>
<feature type="binding site" evidence="6">
    <location>
        <position position="262"/>
    </location>
    <ligand>
        <name>Ca(2+)</name>
        <dbReference type="ChEBI" id="CHEBI:29108"/>
        <label>1</label>
        <note>catalytic</note>
    </ligand>
</feature>
<dbReference type="Proteomes" id="UP000281468">
    <property type="component" value="Unassembled WGS sequence"/>
</dbReference>
<evidence type="ECO:0008006" key="12">
    <source>
        <dbReference type="Google" id="ProtNLM"/>
    </source>
</evidence>
<comment type="PTM">
    <text evidence="7">Glycosylated.</text>
</comment>
<reference evidence="10 11" key="1">
    <citation type="journal article" date="2018" name="BMC Genomics">
        <title>Genomic evidence for intraspecific hybridization in a clonal and extremely halotolerant yeast.</title>
        <authorList>
            <person name="Gostincar C."/>
            <person name="Stajich J.E."/>
            <person name="Zupancic J."/>
            <person name="Zalar P."/>
            <person name="Gunde-Cimerman N."/>
        </authorList>
    </citation>
    <scope>NUCLEOTIDE SEQUENCE [LARGE SCALE GENOMIC DNA]</scope>
    <source>
        <strain evidence="8 10">EXF-10513</strain>
        <strain evidence="9 11">EXF-171</strain>
    </source>
</reference>
<evidence type="ECO:0000256" key="2">
    <source>
        <dbReference type="ARBA" id="ARBA00022801"/>
    </source>
</evidence>
<evidence type="ECO:0000256" key="6">
    <source>
        <dbReference type="PIRSR" id="PIRSR602640-2"/>
    </source>
</evidence>
<accession>A0A3M7D6Y8</accession>
<feature type="binding site" evidence="6">
    <location>
        <position position="206"/>
    </location>
    <ligand>
        <name>Ca(2+)</name>
        <dbReference type="ChEBI" id="CHEBI:29108"/>
        <label>1</label>
        <note>catalytic</note>
    </ligand>
</feature>
<evidence type="ECO:0000256" key="5">
    <source>
        <dbReference type="PIRSR" id="PIRSR602640-1"/>
    </source>
</evidence>
<keyword evidence="2" id="KW-0378">Hydrolase</keyword>
<feature type="binding site" evidence="6">
    <location>
        <position position="308"/>
    </location>
    <ligand>
        <name>Ca(2+)</name>
        <dbReference type="ChEBI" id="CHEBI:29108"/>
        <label>1</label>
        <note>catalytic</note>
    </ligand>
</feature>